<proteinExistence type="predicted"/>
<evidence type="ECO:0008006" key="4">
    <source>
        <dbReference type="Google" id="ProtNLM"/>
    </source>
</evidence>
<sequence length="183" mass="20514">MGTGAPPALSVYVRVHGRGDERVILNTVAIGLSVLALLSSTYFAFQQVSSMKRANYLPAYLALLNEFRSPTFHQHHRYVIQRLGVEHDPDLGISGLPAEAQEAVYDVAFFLHNFVILKRLGIIDDRYLMTLNNRVVRTWEAIGPFVRRERELVPLPHLLQVLEDYAAGAAVLPPESGRSLLRP</sequence>
<keyword evidence="1" id="KW-0812">Transmembrane</keyword>
<evidence type="ECO:0000313" key="2">
    <source>
        <dbReference type="EMBL" id="GAA3798148.1"/>
    </source>
</evidence>
<evidence type="ECO:0000313" key="3">
    <source>
        <dbReference type="Proteomes" id="UP001501009"/>
    </source>
</evidence>
<organism evidence="2 3">
    <name type="scientific">Streptomyces coacervatus</name>
    <dbReference type="NCBI Taxonomy" id="647381"/>
    <lineage>
        <taxon>Bacteria</taxon>
        <taxon>Bacillati</taxon>
        <taxon>Actinomycetota</taxon>
        <taxon>Actinomycetes</taxon>
        <taxon>Kitasatosporales</taxon>
        <taxon>Streptomycetaceae</taxon>
        <taxon>Streptomyces</taxon>
    </lineage>
</organism>
<comment type="caution">
    <text evidence="2">The sequence shown here is derived from an EMBL/GenBank/DDBJ whole genome shotgun (WGS) entry which is preliminary data.</text>
</comment>
<gene>
    <name evidence="2" type="ORF">GCM10022403_035010</name>
</gene>
<dbReference type="Proteomes" id="UP001501009">
    <property type="component" value="Unassembled WGS sequence"/>
</dbReference>
<evidence type="ECO:0000256" key="1">
    <source>
        <dbReference type="SAM" id="Phobius"/>
    </source>
</evidence>
<keyword evidence="3" id="KW-1185">Reference proteome</keyword>
<keyword evidence="1" id="KW-1133">Transmembrane helix</keyword>
<dbReference type="EMBL" id="BAABDE010000016">
    <property type="protein sequence ID" value="GAA3798148.1"/>
    <property type="molecule type" value="Genomic_DNA"/>
</dbReference>
<keyword evidence="1" id="KW-0472">Membrane</keyword>
<protein>
    <recommendedName>
        <fullName evidence="4">DUF4760 domain-containing protein</fullName>
    </recommendedName>
</protein>
<name>A0ABP7HNV4_9ACTN</name>
<feature type="transmembrane region" description="Helical" evidence="1">
    <location>
        <begin position="23"/>
        <end position="45"/>
    </location>
</feature>
<reference evidence="3" key="1">
    <citation type="journal article" date="2019" name="Int. J. Syst. Evol. Microbiol.">
        <title>The Global Catalogue of Microorganisms (GCM) 10K type strain sequencing project: providing services to taxonomists for standard genome sequencing and annotation.</title>
        <authorList>
            <consortium name="The Broad Institute Genomics Platform"/>
            <consortium name="The Broad Institute Genome Sequencing Center for Infectious Disease"/>
            <person name="Wu L."/>
            <person name="Ma J."/>
        </authorList>
    </citation>
    <scope>NUCLEOTIDE SEQUENCE [LARGE SCALE GENOMIC DNA]</scope>
    <source>
        <strain evidence="3">JCM 17138</strain>
    </source>
</reference>
<accession>A0ABP7HNV4</accession>